<reference evidence="3" key="1">
    <citation type="journal article" date="2020" name="Stud. Mycol.">
        <title>101 Dothideomycetes genomes: a test case for predicting lifestyles and emergence of pathogens.</title>
        <authorList>
            <person name="Haridas S."/>
            <person name="Albert R."/>
            <person name="Binder M."/>
            <person name="Bloem J."/>
            <person name="Labutti K."/>
            <person name="Salamov A."/>
            <person name="Andreopoulos B."/>
            <person name="Baker S."/>
            <person name="Barry K."/>
            <person name="Bills G."/>
            <person name="Bluhm B."/>
            <person name="Cannon C."/>
            <person name="Castanera R."/>
            <person name="Culley D."/>
            <person name="Daum C."/>
            <person name="Ezra D."/>
            <person name="Gonzalez J."/>
            <person name="Henrissat B."/>
            <person name="Kuo A."/>
            <person name="Liang C."/>
            <person name="Lipzen A."/>
            <person name="Lutzoni F."/>
            <person name="Magnuson J."/>
            <person name="Mondo S."/>
            <person name="Nolan M."/>
            <person name="Ohm R."/>
            <person name="Pangilinan J."/>
            <person name="Park H.-J."/>
            <person name="Ramirez L."/>
            <person name="Alfaro M."/>
            <person name="Sun H."/>
            <person name="Tritt A."/>
            <person name="Yoshinaga Y."/>
            <person name="Zwiers L.-H."/>
            <person name="Turgeon B."/>
            <person name="Goodwin S."/>
            <person name="Spatafora J."/>
            <person name="Crous P."/>
            <person name="Grigoriev I."/>
        </authorList>
    </citation>
    <scope>NUCLEOTIDE SEQUENCE</scope>
    <source>
        <strain evidence="3">CBS 260.36</strain>
    </source>
</reference>
<accession>A0A9P4ITW2</accession>
<keyword evidence="2" id="KW-0472">Membrane</keyword>
<name>A0A9P4ITW2_9PEZI</name>
<feature type="region of interest" description="Disordered" evidence="1">
    <location>
        <begin position="216"/>
        <end position="285"/>
    </location>
</feature>
<evidence type="ECO:0000256" key="1">
    <source>
        <dbReference type="SAM" id="MobiDB-lite"/>
    </source>
</evidence>
<protein>
    <submittedName>
        <fullName evidence="3">Uncharacterized protein</fullName>
    </submittedName>
</protein>
<organism evidence="3 4">
    <name type="scientific">Myriangium duriaei CBS 260.36</name>
    <dbReference type="NCBI Taxonomy" id="1168546"/>
    <lineage>
        <taxon>Eukaryota</taxon>
        <taxon>Fungi</taxon>
        <taxon>Dikarya</taxon>
        <taxon>Ascomycota</taxon>
        <taxon>Pezizomycotina</taxon>
        <taxon>Dothideomycetes</taxon>
        <taxon>Dothideomycetidae</taxon>
        <taxon>Myriangiales</taxon>
        <taxon>Myriangiaceae</taxon>
        <taxon>Myriangium</taxon>
    </lineage>
</organism>
<evidence type="ECO:0000313" key="3">
    <source>
        <dbReference type="EMBL" id="KAF2148415.1"/>
    </source>
</evidence>
<dbReference type="EMBL" id="ML996093">
    <property type="protein sequence ID" value="KAF2148415.1"/>
    <property type="molecule type" value="Genomic_DNA"/>
</dbReference>
<feature type="transmembrane region" description="Helical" evidence="2">
    <location>
        <begin position="97"/>
        <end position="116"/>
    </location>
</feature>
<dbReference type="OrthoDB" id="3254104at2759"/>
<feature type="compositionally biased region" description="Polar residues" evidence="1">
    <location>
        <begin position="230"/>
        <end position="250"/>
    </location>
</feature>
<dbReference type="Proteomes" id="UP000799439">
    <property type="component" value="Unassembled WGS sequence"/>
</dbReference>
<feature type="transmembrane region" description="Helical" evidence="2">
    <location>
        <begin position="64"/>
        <end position="85"/>
    </location>
</feature>
<feature type="compositionally biased region" description="Polar residues" evidence="1">
    <location>
        <begin position="261"/>
        <end position="284"/>
    </location>
</feature>
<evidence type="ECO:0000256" key="2">
    <source>
        <dbReference type="SAM" id="Phobius"/>
    </source>
</evidence>
<feature type="transmembrane region" description="Helical" evidence="2">
    <location>
        <begin position="28"/>
        <end position="52"/>
    </location>
</feature>
<evidence type="ECO:0000313" key="4">
    <source>
        <dbReference type="Proteomes" id="UP000799439"/>
    </source>
</evidence>
<keyword evidence="2" id="KW-0812">Transmembrane</keyword>
<dbReference type="AlphaFoldDB" id="A0A9P4ITW2"/>
<comment type="caution">
    <text evidence="3">The sequence shown here is derived from an EMBL/GenBank/DDBJ whole genome shotgun (WGS) entry which is preliminary data.</text>
</comment>
<proteinExistence type="predicted"/>
<sequence length="428" mass="48073">MLRRSQQYSAVDESRQEEPRHTEEPVQWYWTAAGYLTSWLLAGGLLMLPNTFDNSVGFRVTRTFLSVFAVALITAGLCFTVLLMMAVRSWAFRANSLLLPAFSSCLLGTLTILYGFGIQNRYMWNIAGVLSTLFATLLLAFYGMFMIFAQRCAALDRATAARPNIPLQHTNTAYDGYQAHDPSPTRLPPVHNESDVNYYKGHAQPLDAITRAPSNAAYSTMSGHRPRSVSALTEQPSSHTLNQRTSTQTLDPFAHTLDPRPSSQTLSQHPSQNSLNNKSPDPSTLTEEELMRQQMLMLLMTKPEDALAHGRTGRSRADTGYRIDWENEADTHSPAFELAAGDQYRFHKPDKAMQEKLLAAASAGKLPPGYFERNWDGVWRKSSDLQNSDRTQAHPAFRESRFIKTGGDREARRKEIERLGTRSYRGST</sequence>
<feature type="transmembrane region" description="Helical" evidence="2">
    <location>
        <begin position="122"/>
        <end position="148"/>
    </location>
</feature>
<gene>
    <name evidence="3" type="ORF">K461DRAFT_282873</name>
</gene>
<keyword evidence="2" id="KW-1133">Transmembrane helix</keyword>
<keyword evidence="4" id="KW-1185">Reference proteome</keyword>